<keyword evidence="4" id="KW-0547">Nucleotide-binding</keyword>
<comment type="function">
    <text evidence="8">One of the essential components for the initiation of protein synthesis. Protects formylmethionyl-tRNA from spontaneous hydrolysis and promotes its binding to the 30S ribosomal subunits. Also involved in the hydrolysis of GTP during the formation of the 70S ribosomal complex.</text>
</comment>
<dbReference type="InterPro" id="IPR000795">
    <property type="entry name" value="T_Tr_GTP-bd_dom"/>
</dbReference>
<dbReference type="GO" id="GO:0003743">
    <property type="term" value="F:translation initiation factor activity"/>
    <property type="evidence" value="ECO:0007669"/>
    <property type="project" value="UniProtKB-UniRule"/>
</dbReference>
<gene>
    <name evidence="11" type="ORF">UY08_C0002G0006</name>
</gene>
<dbReference type="Gene3D" id="3.40.50.10050">
    <property type="entry name" value="Translation initiation factor IF- 2, domain 3"/>
    <property type="match status" value="1"/>
</dbReference>
<evidence type="ECO:0000256" key="3">
    <source>
        <dbReference type="ARBA" id="ARBA00022540"/>
    </source>
</evidence>
<dbReference type="InterPro" id="IPR036925">
    <property type="entry name" value="TIF_IF2_dom3_sf"/>
</dbReference>
<evidence type="ECO:0000256" key="4">
    <source>
        <dbReference type="ARBA" id="ARBA00022741"/>
    </source>
</evidence>
<feature type="compositionally biased region" description="Low complexity" evidence="9">
    <location>
        <begin position="9"/>
        <end position="22"/>
    </location>
</feature>
<evidence type="ECO:0000259" key="10">
    <source>
        <dbReference type="PROSITE" id="PS51722"/>
    </source>
</evidence>
<dbReference type="InterPro" id="IPR000178">
    <property type="entry name" value="TF_IF2_bacterial-like"/>
</dbReference>
<dbReference type="InterPro" id="IPR015760">
    <property type="entry name" value="TIF_IF2"/>
</dbReference>
<dbReference type="InterPro" id="IPR023115">
    <property type="entry name" value="TIF_IF2_dom3"/>
</dbReference>
<keyword evidence="3 8" id="KW-0396">Initiation factor</keyword>
<evidence type="ECO:0000313" key="11">
    <source>
        <dbReference type="EMBL" id="KKU81093.1"/>
    </source>
</evidence>
<dbReference type="Pfam" id="PF22042">
    <property type="entry name" value="EF-G_D2"/>
    <property type="match status" value="1"/>
</dbReference>
<comment type="caution">
    <text evidence="11">The sequence shown here is derived from an EMBL/GenBank/DDBJ whole genome shotgun (WGS) entry which is preliminary data.</text>
</comment>
<dbReference type="Gene3D" id="3.40.50.300">
    <property type="entry name" value="P-loop containing nucleotide triphosphate hydrolases"/>
    <property type="match status" value="1"/>
</dbReference>
<dbReference type="SUPFAM" id="SSF52540">
    <property type="entry name" value="P-loop containing nucleoside triphosphate hydrolases"/>
    <property type="match status" value="1"/>
</dbReference>
<dbReference type="PATRIC" id="fig|1618438.3.peg.32"/>
<dbReference type="AlphaFoldDB" id="A0A0G1VSI6"/>
<dbReference type="InterPro" id="IPR005225">
    <property type="entry name" value="Small_GTP-bd"/>
</dbReference>
<evidence type="ECO:0000313" key="12">
    <source>
        <dbReference type="Proteomes" id="UP000034212"/>
    </source>
</evidence>
<dbReference type="EMBL" id="LCOQ01000002">
    <property type="protein sequence ID" value="KKU81093.1"/>
    <property type="molecule type" value="Genomic_DNA"/>
</dbReference>
<dbReference type="Pfam" id="PF00009">
    <property type="entry name" value="GTP_EFTU"/>
    <property type="match status" value="1"/>
</dbReference>
<dbReference type="GO" id="GO:0003924">
    <property type="term" value="F:GTPase activity"/>
    <property type="evidence" value="ECO:0007669"/>
    <property type="project" value="InterPro"/>
</dbReference>
<dbReference type="CDD" id="cd01887">
    <property type="entry name" value="IF2_eIF5B"/>
    <property type="match status" value="1"/>
</dbReference>
<comment type="similarity">
    <text evidence="1 8">Belongs to the TRAFAC class translation factor GTPase superfamily. Classic translation factor GTPase family. IF-2 subfamily.</text>
</comment>
<dbReference type="Pfam" id="PF11987">
    <property type="entry name" value="IF-2"/>
    <property type="match status" value="1"/>
</dbReference>
<protein>
    <recommendedName>
        <fullName evidence="2 7">Translation initiation factor IF-2</fullName>
    </recommendedName>
</protein>
<dbReference type="Proteomes" id="UP000034212">
    <property type="component" value="Unassembled WGS sequence"/>
</dbReference>
<accession>A0A0G1VSI6</accession>
<evidence type="ECO:0000256" key="6">
    <source>
        <dbReference type="ARBA" id="ARBA00023134"/>
    </source>
</evidence>
<dbReference type="SUPFAM" id="SSF50447">
    <property type="entry name" value="Translation proteins"/>
    <property type="match status" value="2"/>
</dbReference>
<dbReference type="GO" id="GO:0005737">
    <property type="term" value="C:cytoplasm"/>
    <property type="evidence" value="ECO:0007669"/>
    <property type="project" value="UniProtKB-UniRule"/>
</dbReference>
<dbReference type="GO" id="GO:0005525">
    <property type="term" value="F:GTP binding"/>
    <property type="evidence" value="ECO:0007669"/>
    <property type="project" value="UniProtKB-KW"/>
</dbReference>
<dbReference type="NCBIfam" id="TIGR00487">
    <property type="entry name" value="IF-2"/>
    <property type="match status" value="1"/>
</dbReference>
<dbReference type="PANTHER" id="PTHR43381">
    <property type="entry name" value="TRANSLATION INITIATION FACTOR IF-2-RELATED"/>
    <property type="match status" value="1"/>
</dbReference>
<evidence type="ECO:0000256" key="1">
    <source>
        <dbReference type="ARBA" id="ARBA00007733"/>
    </source>
</evidence>
<name>A0A0G1VSI6_9BACT</name>
<feature type="domain" description="Tr-type G" evidence="10">
    <location>
        <begin position="19"/>
        <end position="192"/>
    </location>
</feature>
<dbReference type="NCBIfam" id="TIGR00231">
    <property type="entry name" value="small_GTP"/>
    <property type="match status" value="1"/>
</dbReference>
<evidence type="ECO:0000256" key="8">
    <source>
        <dbReference type="RuleBase" id="RU000644"/>
    </source>
</evidence>
<dbReference type="FunFam" id="3.40.50.10050:FF:000001">
    <property type="entry name" value="Translation initiation factor IF-2"/>
    <property type="match status" value="1"/>
</dbReference>
<reference evidence="11 12" key="1">
    <citation type="journal article" date="2015" name="Nature">
        <title>rRNA introns, odd ribosomes, and small enigmatic genomes across a large radiation of phyla.</title>
        <authorList>
            <person name="Brown C.T."/>
            <person name="Hug L.A."/>
            <person name="Thomas B.C."/>
            <person name="Sharon I."/>
            <person name="Castelle C.J."/>
            <person name="Singh A."/>
            <person name="Wilkins M.J."/>
            <person name="Williams K.H."/>
            <person name="Banfield J.F."/>
        </authorList>
    </citation>
    <scope>NUCLEOTIDE SEQUENCE [LARGE SCALE GENOMIC DNA]</scope>
</reference>
<dbReference type="InterPro" id="IPR027417">
    <property type="entry name" value="P-loop_NTPase"/>
</dbReference>
<evidence type="ECO:0000256" key="2">
    <source>
        <dbReference type="ARBA" id="ARBA00020675"/>
    </source>
</evidence>
<dbReference type="PROSITE" id="PS51722">
    <property type="entry name" value="G_TR_2"/>
    <property type="match status" value="1"/>
</dbReference>
<dbReference type="InterPro" id="IPR053905">
    <property type="entry name" value="EF-G-like_DII"/>
</dbReference>
<evidence type="ECO:0000256" key="7">
    <source>
        <dbReference type="NCBIfam" id="TIGR00487"/>
    </source>
</evidence>
<proteinExistence type="inferred from homology"/>
<evidence type="ECO:0000256" key="5">
    <source>
        <dbReference type="ARBA" id="ARBA00022917"/>
    </source>
</evidence>
<feature type="region of interest" description="Disordered" evidence="9">
    <location>
        <begin position="1"/>
        <end position="22"/>
    </location>
</feature>
<sequence length="493" mass="52302">MKSKKQIQSVSSRPASPAGRPPIVAVLGHVDHGKTTLLDYIRKANVASHEHGGITQHIGAYQVETNSRLITFIDTPGHEAFAKMRSRGASAADIAILVVAADDSVKPQTKESIEQIKAAHVPMVVAVNKIDLPGATVDRVKKDLAKVGVQVEGFGGDVPIVSVSAKQGTGIVELLDMILLVSDMKGLEGSPDAPFLAHVIETRLDKGRGMVATLIIKSGTLRSGMVLFEGDRQIAKVRACFDEYGKGVSEALPSKPVEVLGFTILPTIGTVVSNEPGVSVVTVPKKKLTNDMPDFLKPMEEEEQKLKIILKADTAGSLEAIGASLPKGVTVVSTGIGDVGEADVLLGKSSGSIVIGFNVGTKPAVVKLAQTEKVIFRSYTIIYELLDEVNDVVSGLKVALVEERELGVGKVIAEFPFEKDRIAGIKVVSGRLAKGDSVKIMRGESEIGRAKIKSLRHGKDNITKAEQSNECGVLFDQKLDFTIGDGIIAVTIG</sequence>
<keyword evidence="5 8" id="KW-0648">Protein biosynthesis</keyword>
<keyword evidence="6" id="KW-0342">GTP-binding</keyword>
<dbReference type="PANTHER" id="PTHR43381:SF5">
    <property type="entry name" value="TR-TYPE G DOMAIN-CONTAINING PROTEIN"/>
    <property type="match status" value="1"/>
</dbReference>
<organism evidence="11 12">
    <name type="scientific">Candidatus Gottesmanbacteria bacterium GW2011_GWA1_47_8</name>
    <dbReference type="NCBI Taxonomy" id="1618438"/>
    <lineage>
        <taxon>Bacteria</taxon>
        <taxon>Candidatus Gottesmaniibacteriota</taxon>
    </lineage>
</organism>
<dbReference type="FunFam" id="3.40.50.300:FF:000019">
    <property type="entry name" value="Translation initiation factor IF-2"/>
    <property type="match status" value="1"/>
</dbReference>
<dbReference type="SUPFAM" id="SSF52156">
    <property type="entry name" value="Initiation factor IF2/eIF5b, domain 3"/>
    <property type="match status" value="1"/>
</dbReference>
<dbReference type="InterPro" id="IPR009000">
    <property type="entry name" value="Transl_B-barrel_sf"/>
</dbReference>
<evidence type="ECO:0000256" key="9">
    <source>
        <dbReference type="SAM" id="MobiDB-lite"/>
    </source>
</evidence>
<dbReference type="Gene3D" id="2.40.30.10">
    <property type="entry name" value="Translation factors"/>
    <property type="match status" value="2"/>
</dbReference>